<comment type="caution">
    <text evidence="2">The sequence shown here is derived from an EMBL/GenBank/DDBJ whole genome shotgun (WGS) entry which is preliminary data.</text>
</comment>
<dbReference type="EMBL" id="CARXXK010000003">
    <property type="protein sequence ID" value="CAI6360912.1"/>
    <property type="molecule type" value="Genomic_DNA"/>
</dbReference>
<proteinExistence type="predicted"/>
<dbReference type="Proteomes" id="UP001160148">
    <property type="component" value="Unassembled WGS sequence"/>
</dbReference>
<dbReference type="GO" id="GO:0046983">
    <property type="term" value="F:protein dimerization activity"/>
    <property type="evidence" value="ECO:0007669"/>
    <property type="project" value="InterPro"/>
</dbReference>
<gene>
    <name evidence="2" type="ORF">MEUPH1_LOCUS16156</name>
</gene>
<dbReference type="AlphaFoldDB" id="A0AAV0WZK1"/>
<sequence length="474" mass="54415">MRGQNSGLQALIKEKCPSATYIWCTAHRLNLVVVKAVNSSLDAVDLFGNMETLYNFICGSKKRVAYYEKVQNEYSTGQRGRRLKRVSTTRWTSQDQALQAILETFGSVIDTLEYSRNTEGREDQCVGLMAGCLLNYLLSKRFIMTAMWFQKIFNVLSPLSTLLQTRDLDILAGVNSINDAKNLIQELRKNDSIMEYLIKEVNIFIKENDGFEFFEFKTTRIRRKKKMSNEENVDECIKDPIEKFKVETVLGSLDIILSNLNQYFNDTTIGVMKDLALFSKKRIIEIKKNHKSLPDDSFAVFCKVYGTFVDQETLKAEFLKFCNVYELFEKTTILPEHFHVSDKSDTESISSFEEETDQEQEFELPKRKQINPINIGSLKTIFKVFQNGGLGNTFPSLDAALRISLTIPLSSASTERSFSKLKIIKSRLRTTMSQARLEDLMVISCEQDIVDEMDHEEILHKFAANSITLTKYLI</sequence>
<keyword evidence="3" id="KW-1185">Reference proteome</keyword>
<accession>A0AAV0WZK1</accession>
<dbReference type="PANTHER" id="PTHR46289:SF19">
    <property type="entry name" value="ZINC FINGER MYM-TYPE CONTAINING 1"/>
    <property type="match status" value="1"/>
</dbReference>
<organism evidence="2 3">
    <name type="scientific">Macrosiphum euphorbiae</name>
    <name type="common">potato aphid</name>
    <dbReference type="NCBI Taxonomy" id="13131"/>
    <lineage>
        <taxon>Eukaryota</taxon>
        <taxon>Metazoa</taxon>
        <taxon>Ecdysozoa</taxon>
        <taxon>Arthropoda</taxon>
        <taxon>Hexapoda</taxon>
        <taxon>Insecta</taxon>
        <taxon>Pterygota</taxon>
        <taxon>Neoptera</taxon>
        <taxon>Paraneoptera</taxon>
        <taxon>Hemiptera</taxon>
        <taxon>Sternorrhyncha</taxon>
        <taxon>Aphidomorpha</taxon>
        <taxon>Aphidoidea</taxon>
        <taxon>Aphididae</taxon>
        <taxon>Macrosiphini</taxon>
        <taxon>Macrosiphum</taxon>
    </lineage>
</organism>
<dbReference type="PANTHER" id="PTHR46289">
    <property type="entry name" value="52 KDA REPRESSOR OF THE INHIBITOR OF THE PROTEIN KINASE-LIKE PROTEIN-RELATED"/>
    <property type="match status" value="1"/>
</dbReference>
<dbReference type="SUPFAM" id="SSF53098">
    <property type="entry name" value="Ribonuclease H-like"/>
    <property type="match status" value="1"/>
</dbReference>
<name>A0AAV0WZK1_9HEMI</name>
<evidence type="ECO:0000259" key="1">
    <source>
        <dbReference type="Pfam" id="PF05699"/>
    </source>
</evidence>
<evidence type="ECO:0000313" key="2">
    <source>
        <dbReference type="EMBL" id="CAI6360912.1"/>
    </source>
</evidence>
<dbReference type="InterPro" id="IPR008906">
    <property type="entry name" value="HATC_C_dom"/>
</dbReference>
<feature type="domain" description="HAT C-terminal dimerisation" evidence="1">
    <location>
        <begin position="392"/>
        <end position="448"/>
    </location>
</feature>
<dbReference type="Pfam" id="PF05699">
    <property type="entry name" value="Dimer_Tnp_hAT"/>
    <property type="match status" value="1"/>
</dbReference>
<reference evidence="2 3" key="1">
    <citation type="submission" date="2023-01" db="EMBL/GenBank/DDBJ databases">
        <authorList>
            <person name="Whitehead M."/>
        </authorList>
    </citation>
    <scope>NUCLEOTIDE SEQUENCE [LARGE SCALE GENOMIC DNA]</scope>
</reference>
<protein>
    <recommendedName>
        <fullName evidence="1">HAT C-terminal dimerisation domain-containing protein</fullName>
    </recommendedName>
</protein>
<dbReference type="InterPro" id="IPR052958">
    <property type="entry name" value="IFN-induced_PKR_regulator"/>
</dbReference>
<dbReference type="InterPro" id="IPR012337">
    <property type="entry name" value="RNaseH-like_sf"/>
</dbReference>
<evidence type="ECO:0000313" key="3">
    <source>
        <dbReference type="Proteomes" id="UP001160148"/>
    </source>
</evidence>